<evidence type="ECO:0000313" key="2">
    <source>
        <dbReference type="EMBL" id="JAG03501.1"/>
    </source>
</evidence>
<reference evidence="2" key="2">
    <citation type="submission" date="2014-07" db="EMBL/GenBank/DDBJ databases">
        <authorList>
            <person name="Hull J."/>
        </authorList>
    </citation>
    <scope>NUCLEOTIDE SEQUENCE</scope>
</reference>
<evidence type="ECO:0000256" key="1">
    <source>
        <dbReference type="SAM" id="MobiDB-lite"/>
    </source>
</evidence>
<gene>
    <name evidence="2" type="ORF">CM83_103235</name>
</gene>
<feature type="non-terminal residue" evidence="2">
    <location>
        <position position="129"/>
    </location>
</feature>
<sequence>AARLYHGAGAAKGTQIDVDLTRAFDLVNGAPQPSWNPPKNLVEPDLDKKRLPAPAGKKGSRRHAQTGVAEFHKALASAFAAPRAAPGAMCNGPAPAAPGGLCAAPGTLCPPPGAMCPAPVLPMPPPGLS</sequence>
<feature type="non-terminal residue" evidence="2">
    <location>
        <position position="1"/>
    </location>
</feature>
<dbReference type="EMBL" id="GBHO01040103">
    <property type="protein sequence ID" value="JAG03501.1"/>
    <property type="molecule type" value="Transcribed_RNA"/>
</dbReference>
<proteinExistence type="predicted"/>
<name>A0A0A9W7V8_LYGHE</name>
<reference evidence="2" key="1">
    <citation type="journal article" date="2014" name="PLoS ONE">
        <title>Transcriptome-Based Identification of ABC Transporters in the Western Tarnished Plant Bug Lygus hesperus.</title>
        <authorList>
            <person name="Hull J.J."/>
            <person name="Chaney K."/>
            <person name="Geib S.M."/>
            <person name="Fabrick J.A."/>
            <person name="Brent C.S."/>
            <person name="Walsh D."/>
            <person name="Lavine L.C."/>
        </authorList>
    </citation>
    <scope>NUCLEOTIDE SEQUENCE</scope>
</reference>
<protein>
    <submittedName>
        <fullName evidence="2">Uncharacterized protein</fullName>
    </submittedName>
</protein>
<accession>A0A0A9W7V8</accession>
<organism evidence="2">
    <name type="scientific">Lygus hesperus</name>
    <name type="common">Western plant bug</name>
    <dbReference type="NCBI Taxonomy" id="30085"/>
    <lineage>
        <taxon>Eukaryota</taxon>
        <taxon>Metazoa</taxon>
        <taxon>Ecdysozoa</taxon>
        <taxon>Arthropoda</taxon>
        <taxon>Hexapoda</taxon>
        <taxon>Insecta</taxon>
        <taxon>Pterygota</taxon>
        <taxon>Neoptera</taxon>
        <taxon>Paraneoptera</taxon>
        <taxon>Hemiptera</taxon>
        <taxon>Heteroptera</taxon>
        <taxon>Panheteroptera</taxon>
        <taxon>Cimicomorpha</taxon>
        <taxon>Miridae</taxon>
        <taxon>Mirini</taxon>
        <taxon>Lygus</taxon>
    </lineage>
</organism>
<dbReference type="AlphaFoldDB" id="A0A0A9W7V8"/>
<feature type="region of interest" description="Disordered" evidence="1">
    <location>
        <begin position="28"/>
        <end position="68"/>
    </location>
</feature>